<dbReference type="Proteomes" id="UP000483379">
    <property type="component" value="Unassembled WGS sequence"/>
</dbReference>
<dbReference type="PIRSF" id="PIRSF014899">
    <property type="entry name" value="UCP014899"/>
    <property type="match status" value="1"/>
</dbReference>
<sequence length="294" mass="32084">MTPRLRILPCLDSPELAAQRQSELRLPRAQAAALGRSAVEAIRQGFYLNGKGTRVDWREAVQAARAAKRSLCSDDPLPEQDRAPVPETRVQVTNETTLGAAERLVECGLRPLALNFANGVHPGGGFLNGALAQEEVLCRSSALYATLEGDPMYAAHARRPRPDSTDWAIYSPEVPVFRRDDGAPLDAPWPLSVLTCAAPYAPAIGQPEAGDLLQQRIHRVLAIARAFGHETLVLGAWGCGAFDNDPVRTARDFRQALETDFASAFNEVVFAIADWSPERRFLGPFREVFTADAT</sequence>
<dbReference type="PANTHER" id="PTHR35596:SF1">
    <property type="entry name" value="MICROBIAL-TYPE PARG CATALYTIC DOMAIN-CONTAINING PROTEIN"/>
    <property type="match status" value="1"/>
</dbReference>
<dbReference type="AlphaFoldDB" id="A0A6M0JTD8"/>
<dbReference type="InterPro" id="IPR043472">
    <property type="entry name" value="Macro_dom-like"/>
</dbReference>
<dbReference type="Gene3D" id="3.40.220.10">
    <property type="entry name" value="Leucine Aminopeptidase, subunit E, domain 1"/>
    <property type="match status" value="1"/>
</dbReference>
<evidence type="ECO:0000313" key="3">
    <source>
        <dbReference type="Proteomes" id="UP000483379"/>
    </source>
</evidence>
<accession>A0A6M0JTD8</accession>
<dbReference type="NCBIfam" id="TIGR02452">
    <property type="entry name" value="TIGR02452 family protein"/>
    <property type="match status" value="1"/>
</dbReference>
<feature type="domain" description="Microbial-type PARG catalytic" evidence="1">
    <location>
        <begin position="37"/>
        <end position="178"/>
    </location>
</feature>
<keyword evidence="3" id="KW-1185">Reference proteome</keyword>
<dbReference type="RefSeq" id="WP_164450426.1">
    <property type="nucleotide sequence ID" value="NZ_JAAIJQ010000001.1"/>
</dbReference>
<dbReference type="SUPFAM" id="SSF52949">
    <property type="entry name" value="Macro domain-like"/>
    <property type="match status" value="1"/>
</dbReference>
<proteinExistence type="predicted"/>
<evidence type="ECO:0000259" key="1">
    <source>
        <dbReference type="Pfam" id="PF10021"/>
    </source>
</evidence>
<comment type="caution">
    <text evidence="2">The sequence shown here is derived from an EMBL/GenBank/DDBJ whole genome shotgun (WGS) entry which is preliminary data.</text>
</comment>
<organism evidence="2 3">
    <name type="scientific">Thiorhodococcus minor</name>
    <dbReference type="NCBI Taxonomy" id="57489"/>
    <lineage>
        <taxon>Bacteria</taxon>
        <taxon>Pseudomonadati</taxon>
        <taxon>Pseudomonadota</taxon>
        <taxon>Gammaproteobacteria</taxon>
        <taxon>Chromatiales</taxon>
        <taxon>Chromatiaceae</taxon>
        <taxon>Thiorhodococcus</taxon>
    </lineage>
</organism>
<dbReference type="InterPro" id="IPR019261">
    <property type="entry name" value="PARG_cat_microbial"/>
</dbReference>
<name>A0A6M0JTD8_9GAMM</name>
<reference evidence="2 3" key="1">
    <citation type="submission" date="2020-02" db="EMBL/GenBank/DDBJ databases">
        <title>Genome sequences of Thiorhodococcus mannitoliphagus and Thiorhodococcus minor, purple sulfur photosynthetic bacteria in the gammaproteobacterial family, Chromatiaceae.</title>
        <authorList>
            <person name="Aviles F.A."/>
            <person name="Meyer T.E."/>
            <person name="Kyndt J.A."/>
        </authorList>
    </citation>
    <scope>NUCLEOTIDE SEQUENCE [LARGE SCALE GENOMIC DNA]</scope>
    <source>
        <strain evidence="2 3">DSM 11518</strain>
    </source>
</reference>
<protein>
    <submittedName>
        <fullName evidence="2">TIGR02452 family protein</fullName>
    </submittedName>
</protein>
<evidence type="ECO:0000313" key="2">
    <source>
        <dbReference type="EMBL" id="NEV60384.1"/>
    </source>
</evidence>
<dbReference type="InterPro" id="IPR012664">
    <property type="entry name" value="CHP02452"/>
</dbReference>
<dbReference type="Pfam" id="PF10021">
    <property type="entry name" value="PARG_cat_microb"/>
    <property type="match status" value="1"/>
</dbReference>
<dbReference type="EMBL" id="JAAIJQ010000001">
    <property type="protein sequence ID" value="NEV60384.1"/>
    <property type="molecule type" value="Genomic_DNA"/>
</dbReference>
<gene>
    <name evidence="2" type="ORF">G3446_00485</name>
</gene>
<dbReference type="PANTHER" id="PTHR35596">
    <property type="entry name" value="DUF2263 DOMAIN-CONTAINING PROTEIN"/>
    <property type="match status" value="1"/>
</dbReference>